<protein>
    <submittedName>
        <fullName evidence="1">Uncharacterized protein</fullName>
    </submittedName>
</protein>
<name>X1LCT1_9ZZZZ</name>
<sequence>PRPTFIDTAGVRYFDEHWLRTGRAILASLASR</sequence>
<feature type="non-terminal residue" evidence="1">
    <location>
        <position position="1"/>
    </location>
</feature>
<dbReference type="AlphaFoldDB" id="X1LCT1"/>
<accession>X1LCT1</accession>
<comment type="caution">
    <text evidence="1">The sequence shown here is derived from an EMBL/GenBank/DDBJ whole genome shotgun (WGS) entry which is preliminary data.</text>
</comment>
<dbReference type="EMBL" id="BARV01012404">
    <property type="protein sequence ID" value="GAI03656.1"/>
    <property type="molecule type" value="Genomic_DNA"/>
</dbReference>
<organism evidence="1">
    <name type="scientific">marine sediment metagenome</name>
    <dbReference type="NCBI Taxonomy" id="412755"/>
    <lineage>
        <taxon>unclassified sequences</taxon>
        <taxon>metagenomes</taxon>
        <taxon>ecological metagenomes</taxon>
    </lineage>
</organism>
<evidence type="ECO:0000313" key="1">
    <source>
        <dbReference type="EMBL" id="GAI03656.1"/>
    </source>
</evidence>
<proteinExistence type="predicted"/>
<gene>
    <name evidence="1" type="ORF">S06H3_22991</name>
</gene>
<reference evidence="1" key="1">
    <citation type="journal article" date="2014" name="Front. Microbiol.">
        <title>High frequency of phylogenetically diverse reductive dehalogenase-homologous genes in deep subseafloor sedimentary metagenomes.</title>
        <authorList>
            <person name="Kawai M."/>
            <person name="Futagami T."/>
            <person name="Toyoda A."/>
            <person name="Takaki Y."/>
            <person name="Nishi S."/>
            <person name="Hori S."/>
            <person name="Arai W."/>
            <person name="Tsubouchi T."/>
            <person name="Morono Y."/>
            <person name="Uchiyama I."/>
            <person name="Ito T."/>
            <person name="Fujiyama A."/>
            <person name="Inagaki F."/>
            <person name="Takami H."/>
        </authorList>
    </citation>
    <scope>NUCLEOTIDE SEQUENCE</scope>
    <source>
        <strain evidence="1">Expedition CK06-06</strain>
    </source>
</reference>